<name>A0A8H3E4B8_9AGAM</name>
<accession>A0A8H3E4B8</accession>
<evidence type="ECO:0000313" key="2">
    <source>
        <dbReference type="EMBL" id="CAE7162323.1"/>
    </source>
</evidence>
<reference evidence="2" key="1">
    <citation type="submission" date="2021-01" db="EMBL/GenBank/DDBJ databases">
        <authorList>
            <person name="Kaushik A."/>
        </authorList>
    </citation>
    <scope>NUCLEOTIDE SEQUENCE</scope>
    <source>
        <strain evidence="2">AG5</strain>
    </source>
</reference>
<gene>
    <name evidence="2" type="ORF">RDB_LOCUS101010</name>
</gene>
<evidence type="ECO:0000313" key="3">
    <source>
        <dbReference type="Proteomes" id="UP000663827"/>
    </source>
</evidence>
<protein>
    <submittedName>
        <fullName evidence="2">Uncharacterized protein</fullName>
    </submittedName>
</protein>
<dbReference type="EMBL" id="CAJNJQ010002134">
    <property type="protein sequence ID" value="CAE7162323.1"/>
    <property type="molecule type" value="Genomic_DNA"/>
</dbReference>
<proteinExistence type="predicted"/>
<dbReference type="Proteomes" id="UP000663827">
    <property type="component" value="Unassembled WGS sequence"/>
</dbReference>
<comment type="caution">
    <text evidence="2">The sequence shown here is derived from an EMBL/GenBank/DDBJ whole genome shotgun (WGS) entry which is preliminary data.</text>
</comment>
<sequence length="149" mass="16260">MPGQVALPFFAAEYSGRRISIRRTVDYDETISSVQKAFPVLSKVSTQRISLAQVFPELGDGGVEVSRELWKDILPLVKTMQVVVMDVDQSVKSQSTKSKKRKSHAADLAPANTALTDAPDATVDLDFLGTAIRRATQVSLDATESPMYS</sequence>
<evidence type="ECO:0000256" key="1">
    <source>
        <dbReference type="SAM" id="MobiDB-lite"/>
    </source>
</evidence>
<dbReference type="AlphaFoldDB" id="A0A8H3E4B8"/>
<organism evidence="2 3">
    <name type="scientific">Rhizoctonia solani</name>
    <dbReference type="NCBI Taxonomy" id="456999"/>
    <lineage>
        <taxon>Eukaryota</taxon>
        <taxon>Fungi</taxon>
        <taxon>Dikarya</taxon>
        <taxon>Basidiomycota</taxon>
        <taxon>Agaricomycotina</taxon>
        <taxon>Agaricomycetes</taxon>
        <taxon>Cantharellales</taxon>
        <taxon>Ceratobasidiaceae</taxon>
        <taxon>Rhizoctonia</taxon>
    </lineage>
</organism>
<feature type="region of interest" description="Disordered" evidence="1">
    <location>
        <begin position="92"/>
        <end position="112"/>
    </location>
</feature>